<reference evidence="14 15" key="1">
    <citation type="submission" date="2024-01" db="EMBL/GenBank/DDBJ databases">
        <title>The genomes of 5 underutilized Papilionoideae crops provide insights into root nodulation and disease resistanc.</title>
        <authorList>
            <person name="Yuan L."/>
        </authorList>
    </citation>
    <scope>NUCLEOTIDE SEQUENCE [LARGE SCALE GENOMIC DNA]</scope>
    <source>
        <strain evidence="14">ZHUSHIDOU_FW_LH</strain>
        <tissue evidence="14">Leaf</tissue>
    </source>
</reference>
<evidence type="ECO:0000256" key="8">
    <source>
        <dbReference type="ARBA" id="ARBA00022989"/>
    </source>
</evidence>
<keyword evidence="5" id="KW-0808">Transferase</keyword>
<comment type="caution">
    <text evidence="14">The sequence shown here is derived from an EMBL/GenBank/DDBJ whole genome shotgun (WGS) entry which is preliminary data.</text>
</comment>
<keyword evidence="8 13" id="KW-1133">Transmembrane helix</keyword>
<feature type="transmembrane region" description="Helical" evidence="13">
    <location>
        <begin position="170"/>
        <end position="191"/>
    </location>
</feature>
<dbReference type="GO" id="GO:0042761">
    <property type="term" value="P:very long-chain fatty acid biosynthetic process"/>
    <property type="evidence" value="ECO:0007669"/>
    <property type="project" value="TreeGrafter"/>
</dbReference>
<organism evidence="14 15">
    <name type="scientific">Crotalaria pallida</name>
    <name type="common">Smooth rattlebox</name>
    <name type="synonym">Crotalaria striata</name>
    <dbReference type="NCBI Taxonomy" id="3830"/>
    <lineage>
        <taxon>Eukaryota</taxon>
        <taxon>Viridiplantae</taxon>
        <taxon>Streptophyta</taxon>
        <taxon>Embryophyta</taxon>
        <taxon>Tracheophyta</taxon>
        <taxon>Spermatophyta</taxon>
        <taxon>Magnoliopsida</taxon>
        <taxon>eudicotyledons</taxon>
        <taxon>Gunneridae</taxon>
        <taxon>Pentapetalae</taxon>
        <taxon>rosids</taxon>
        <taxon>fabids</taxon>
        <taxon>Fabales</taxon>
        <taxon>Fabaceae</taxon>
        <taxon>Papilionoideae</taxon>
        <taxon>50 kb inversion clade</taxon>
        <taxon>genistoids sensu lato</taxon>
        <taxon>core genistoids</taxon>
        <taxon>Crotalarieae</taxon>
        <taxon>Crotalaria</taxon>
    </lineage>
</organism>
<evidence type="ECO:0000256" key="2">
    <source>
        <dbReference type="ARBA" id="ARBA00007263"/>
    </source>
</evidence>
<dbReference type="GO" id="GO:0034626">
    <property type="term" value="P:fatty acid elongation, polyunsaturated fatty acid"/>
    <property type="evidence" value="ECO:0007669"/>
    <property type="project" value="TreeGrafter"/>
</dbReference>
<feature type="transmembrane region" description="Helical" evidence="13">
    <location>
        <begin position="203"/>
        <end position="224"/>
    </location>
</feature>
<feature type="transmembrane region" description="Helical" evidence="13">
    <location>
        <begin position="36"/>
        <end position="54"/>
    </location>
</feature>
<keyword evidence="6 13" id="KW-0812">Transmembrane</keyword>
<evidence type="ECO:0000256" key="5">
    <source>
        <dbReference type="ARBA" id="ARBA00022679"/>
    </source>
</evidence>
<feature type="transmembrane region" description="Helical" evidence="13">
    <location>
        <begin position="236"/>
        <end position="258"/>
    </location>
</feature>
<evidence type="ECO:0000256" key="6">
    <source>
        <dbReference type="ARBA" id="ARBA00022692"/>
    </source>
</evidence>
<feature type="transmembrane region" description="Helical" evidence="13">
    <location>
        <begin position="75"/>
        <end position="95"/>
    </location>
</feature>
<feature type="transmembrane region" description="Helical" evidence="13">
    <location>
        <begin position="145"/>
        <end position="164"/>
    </location>
</feature>
<keyword evidence="15" id="KW-1185">Reference proteome</keyword>
<evidence type="ECO:0000256" key="3">
    <source>
        <dbReference type="ARBA" id="ARBA00012307"/>
    </source>
</evidence>
<dbReference type="InterPro" id="IPR002076">
    <property type="entry name" value="ELO_fam"/>
</dbReference>
<evidence type="ECO:0000256" key="7">
    <source>
        <dbReference type="ARBA" id="ARBA00022832"/>
    </source>
</evidence>
<dbReference type="GO" id="GO:0030148">
    <property type="term" value="P:sphingolipid biosynthetic process"/>
    <property type="evidence" value="ECO:0007669"/>
    <property type="project" value="TreeGrafter"/>
</dbReference>
<keyword evidence="11" id="KW-0275">Fatty acid biosynthesis</keyword>
<comment type="subcellular location">
    <subcellularLocation>
        <location evidence="1">Membrane</location>
        <topology evidence="1">Multi-pass membrane protein</topology>
    </subcellularLocation>
</comment>
<keyword evidence="9" id="KW-0443">Lipid metabolism</keyword>
<evidence type="ECO:0000256" key="11">
    <source>
        <dbReference type="ARBA" id="ARBA00023160"/>
    </source>
</evidence>
<proteinExistence type="inferred from homology"/>
<dbReference type="Pfam" id="PF01151">
    <property type="entry name" value="ELO"/>
    <property type="match status" value="1"/>
</dbReference>
<gene>
    <name evidence="14" type="ORF">RIF29_41716</name>
</gene>
<evidence type="ECO:0000256" key="4">
    <source>
        <dbReference type="ARBA" id="ARBA00022516"/>
    </source>
</evidence>
<sequence length="277" mass="31924">MENPILSFFQLQHWLVYHPTILNFSWNPPHTPFSSLPFLSLSLFTYLSLTLFLSHLPFPPLPSPLLKPLTALHSLSLFLLSLLMSLSTLLSIFYHTPHFHHIICLPPNTKPNGPLFFWAYIFYLSKFLELIDTLLIILSRSIRRLSFLHVYHHATVLIMSYLWLQTSQSLFPIALVTNASVHVIMYGYYFLSALGVRPRWKRVVTDCQIVQFVFSFGVSVVMLYYHFSSGEGCSGIWGWCFNAVFNASLLALFVDFHLKSYAQRNKIKVATTVKKAD</sequence>
<evidence type="ECO:0000256" key="9">
    <source>
        <dbReference type="ARBA" id="ARBA00023098"/>
    </source>
</evidence>
<dbReference type="GO" id="GO:0019367">
    <property type="term" value="P:fatty acid elongation, saturated fatty acid"/>
    <property type="evidence" value="ECO:0007669"/>
    <property type="project" value="TreeGrafter"/>
</dbReference>
<feature type="transmembrane region" description="Helical" evidence="13">
    <location>
        <begin position="115"/>
        <end position="138"/>
    </location>
</feature>
<evidence type="ECO:0000313" key="14">
    <source>
        <dbReference type="EMBL" id="KAK7246846.1"/>
    </source>
</evidence>
<evidence type="ECO:0000256" key="1">
    <source>
        <dbReference type="ARBA" id="ARBA00004141"/>
    </source>
</evidence>
<comment type="catalytic activity">
    <reaction evidence="12">
        <text>a very-long-chain acyl-CoA + malonyl-CoA + H(+) = a very-long-chain 3-oxoacyl-CoA + CO2 + CoA</text>
        <dbReference type="Rhea" id="RHEA:32727"/>
        <dbReference type="ChEBI" id="CHEBI:15378"/>
        <dbReference type="ChEBI" id="CHEBI:16526"/>
        <dbReference type="ChEBI" id="CHEBI:57287"/>
        <dbReference type="ChEBI" id="CHEBI:57384"/>
        <dbReference type="ChEBI" id="CHEBI:90725"/>
        <dbReference type="ChEBI" id="CHEBI:90736"/>
        <dbReference type="EC" id="2.3.1.199"/>
    </reaction>
</comment>
<evidence type="ECO:0000256" key="10">
    <source>
        <dbReference type="ARBA" id="ARBA00023136"/>
    </source>
</evidence>
<dbReference type="EC" id="2.3.1.199" evidence="3"/>
<dbReference type="PANTHER" id="PTHR11157">
    <property type="entry name" value="FATTY ACID ACYL TRANSFERASE-RELATED"/>
    <property type="match status" value="1"/>
</dbReference>
<evidence type="ECO:0000256" key="12">
    <source>
        <dbReference type="ARBA" id="ARBA00047375"/>
    </source>
</evidence>
<dbReference type="PROSITE" id="PS01188">
    <property type="entry name" value="ELO"/>
    <property type="match status" value="1"/>
</dbReference>
<dbReference type="PANTHER" id="PTHR11157:SF134">
    <property type="entry name" value="ELONGATION OF FATTY ACIDS PROTEIN 1-RELATED"/>
    <property type="match status" value="1"/>
</dbReference>
<comment type="similarity">
    <text evidence="2">Belongs to the ELO family.</text>
</comment>
<evidence type="ECO:0000256" key="13">
    <source>
        <dbReference type="SAM" id="Phobius"/>
    </source>
</evidence>
<dbReference type="InterPro" id="IPR030457">
    <property type="entry name" value="ELO_CS"/>
</dbReference>
<keyword evidence="10 13" id="KW-0472">Membrane</keyword>
<keyword evidence="4" id="KW-0444">Lipid biosynthesis</keyword>
<keyword evidence="7" id="KW-0276">Fatty acid metabolism</keyword>
<dbReference type="GO" id="GO:0009922">
    <property type="term" value="F:fatty acid elongase activity"/>
    <property type="evidence" value="ECO:0007669"/>
    <property type="project" value="UniProtKB-EC"/>
</dbReference>
<dbReference type="Proteomes" id="UP001372338">
    <property type="component" value="Unassembled WGS sequence"/>
</dbReference>
<dbReference type="GO" id="GO:0005789">
    <property type="term" value="C:endoplasmic reticulum membrane"/>
    <property type="evidence" value="ECO:0007669"/>
    <property type="project" value="TreeGrafter"/>
</dbReference>
<evidence type="ECO:0000313" key="15">
    <source>
        <dbReference type="Proteomes" id="UP001372338"/>
    </source>
</evidence>
<dbReference type="EMBL" id="JAYWIO010000008">
    <property type="protein sequence ID" value="KAK7246846.1"/>
    <property type="molecule type" value="Genomic_DNA"/>
</dbReference>
<accession>A0AAN9E6A3</accession>
<dbReference type="GO" id="GO:0034625">
    <property type="term" value="P:fatty acid elongation, monounsaturated fatty acid"/>
    <property type="evidence" value="ECO:0007669"/>
    <property type="project" value="TreeGrafter"/>
</dbReference>
<dbReference type="AlphaFoldDB" id="A0AAN9E6A3"/>
<name>A0AAN9E6A3_CROPI</name>
<protein>
    <recommendedName>
        <fullName evidence="3">very-long-chain 3-oxoacyl-CoA synthase</fullName>
        <ecNumber evidence="3">2.3.1.199</ecNumber>
    </recommendedName>
</protein>